<dbReference type="AlphaFoldDB" id="A0A167XHY9"/>
<protein>
    <submittedName>
        <fullName evidence="2">Uncharacterized protein</fullName>
    </submittedName>
</protein>
<name>A0A167XHY9_9AGAM</name>
<feature type="compositionally biased region" description="Basic residues" evidence="1">
    <location>
        <begin position="73"/>
        <end position="84"/>
    </location>
</feature>
<evidence type="ECO:0000313" key="3">
    <source>
        <dbReference type="Proteomes" id="UP000076532"/>
    </source>
</evidence>
<reference evidence="2 3" key="1">
    <citation type="journal article" date="2016" name="Mol. Biol. Evol.">
        <title>Comparative Genomics of Early-Diverging Mushroom-Forming Fungi Provides Insights into the Origins of Lignocellulose Decay Capabilities.</title>
        <authorList>
            <person name="Nagy L.G."/>
            <person name="Riley R."/>
            <person name="Tritt A."/>
            <person name="Adam C."/>
            <person name="Daum C."/>
            <person name="Floudas D."/>
            <person name="Sun H."/>
            <person name="Yadav J.S."/>
            <person name="Pangilinan J."/>
            <person name="Larsson K.H."/>
            <person name="Matsuura K."/>
            <person name="Barry K."/>
            <person name="Labutti K."/>
            <person name="Kuo R."/>
            <person name="Ohm R.A."/>
            <person name="Bhattacharya S.S."/>
            <person name="Shirouzu T."/>
            <person name="Yoshinaga Y."/>
            <person name="Martin F.M."/>
            <person name="Grigoriev I.V."/>
            <person name="Hibbett D.S."/>
        </authorList>
    </citation>
    <scope>NUCLEOTIDE SEQUENCE [LARGE SCALE GENOMIC DNA]</scope>
    <source>
        <strain evidence="2 3">CBS 109695</strain>
    </source>
</reference>
<accession>A0A167XHY9</accession>
<gene>
    <name evidence="2" type="ORF">FIBSPDRAFT_290033</name>
</gene>
<dbReference type="EMBL" id="KV417757">
    <property type="protein sequence ID" value="KZP07237.1"/>
    <property type="molecule type" value="Genomic_DNA"/>
</dbReference>
<evidence type="ECO:0000256" key="1">
    <source>
        <dbReference type="SAM" id="MobiDB-lite"/>
    </source>
</evidence>
<evidence type="ECO:0000313" key="2">
    <source>
        <dbReference type="EMBL" id="KZP07237.1"/>
    </source>
</evidence>
<feature type="region of interest" description="Disordered" evidence="1">
    <location>
        <begin position="67"/>
        <end position="111"/>
    </location>
</feature>
<keyword evidence="3" id="KW-1185">Reference proteome</keyword>
<sequence>MSRRRTQALVSAFTCSTPKLCIDLESATVLYICVRYACSIIVCMISSRFVIQNPSCHHIVFPMTPGLRQAARPPRRPPRPFRRGVMKDQPSNTLPRTPITIAGRPGGCAAL</sequence>
<proteinExistence type="predicted"/>
<organism evidence="2 3">
    <name type="scientific">Athelia psychrophila</name>
    <dbReference type="NCBI Taxonomy" id="1759441"/>
    <lineage>
        <taxon>Eukaryota</taxon>
        <taxon>Fungi</taxon>
        <taxon>Dikarya</taxon>
        <taxon>Basidiomycota</taxon>
        <taxon>Agaricomycotina</taxon>
        <taxon>Agaricomycetes</taxon>
        <taxon>Agaricomycetidae</taxon>
        <taxon>Atheliales</taxon>
        <taxon>Atheliaceae</taxon>
        <taxon>Athelia</taxon>
    </lineage>
</organism>
<dbReference type="Proteomes" id="UP000076532">
    <property type="component" value="Unassembled WGS sequence"/>
</dbReference>